<reference evidence="1" key="1">
    <citation type="submission" date="2021-03" db="EMBL/GenBank/DDBJ databases">
        <title>Roseibium sp. CAU 1637 isolated from Incheon.</title>
        <authorList>
            <person name="Kim W."/>
        </authorList>
    </citation>
    <scope>NUCLEOTIDE SEQUENCE</scope>
    <source>
        <strain evidence="1">CAU 1637</strain>
    </source>
</reference>
<keyword evidence="2" id="KW-1185">Reference proteome</keyword>
<sequence>MIPSFIRSYEASADISPFRLVAFSDAATSQKVAQGTSETSLLMGVSDKMGGDAGQMSDVVRAGLASVELGEAVSAGDPLTSDANGMAVAAAAAAGETVRFVGFADQPGIAGDVIDFFVAPGLLHEPA</sequence>
<dbReference type="RefSeq" id="WP_206941188.1">
    <property type="nucleotide sequence ID" value="NZ_JAFLNF010000005.1"/>
</dbReference>
<protein>
    <submittedName>
        <fullName evidence="1">DUF2190 family protein</fullName>
    </submittedName>
</protein>
<name>A0A939EQ50_9HYPH</name>
<gene>
    <name evidence="1" type="ORF">J0X15_12455</name>
</gene>
<comment type="caution">
    <text evidence="1">The sequence shown here is derived from an EMBL/GenBank/DDBJ whole genome shotgun (WGS) entry which is preliminary data.</text>
</comment>
<dbReference type="Proteomes" id="UP000664779">
    <property type="component" value="Unassembled WGS sequence"/>
</dbReference>
<organism evidence="1 2">
    <name type="scientific">Roseibium limicola</name>
    <dbReference type="NCBI Taxonomy" id="2816037"/>
    <lineage>
        <taxon>Bacteria</taxon>
        <taxon>Pseudomonadati</taxon>
        <taxon>Pseudomonadota</taxon>
        <taxon>Alphaproteobacteria</taxon>
        <taxon>Hyphomicrobiales</taxon>
        <taxon>Stappiaceae</taxon>
        <taxon>Roseibium</taxon>
    </lineage>
</organism>
<proteinExistence type="predicted"/>
<dbReference type="EMBL" id="JAFLNF010000005">
    <property type="protein sequence ID" value="MBO0346037.1"/>
    <property type="molecule type" value="Genomic_DNA"/>
</dbReference>
<evidence type="ECO:0000313" key="2">
    <source>
        <dbReference type="Proteomes" id="UP000664779"/>
    </source>
</evidence>
<accession>A0A939EQ50</accession>
<evidence type="ECO:0000313" key="1">
    <source>
        <dbReference type="EMBL" id="MBO0346037.1"/>
    </source>
</evidence>
<dbReference type="AlphaFoldDB" id="A0A939EQ50"/>